<evidence type="ECO:0000313" key="2">
    <source>
        <dbReference type="EMBL" id="KHK93453.1"/>
    </source>
</evidence>
<organism evidence="2 3">
    <name type="scientific">Novosphingobium malaysiense</name>
    <dbReference type="NCBI Taxonomy" id="1348853"/>
    <lineage>
        <taxon>Bacteria</taxon>
        <taxon>Pseudomonadati</taxon>
        <taxon>Pseudomonadota</taxon>
        <taxon>Alphaproteobacteria</taxon>
        <taxon>Sphingomonadales</taxon>
        <taxon>Sphingomonadaceae</taxon>
        <taxon>Novosphingobium</taxon>
    </lineage>
</organism>
<keyword evidence="3" id="KW-1185">Reference proteome</keyword>
<dbReference type="STRING" id="1348853.LK12_04075"/>
<sequence>MNGRQDSDVDGALRHQMGSLREALARRVAFVRERHPDGVAKPPLQLLLGELRSLYRGRVKEPAVQPAVHPMPVMLLPGFGAHPKRMKPMANALKAAGHHPYEWGLGFNLGPNQHNFTFLMRRVAAIAHEHKAPVALVGWSLGGLFAREIARREPQMVAKVITMGTPFSGDMRANNAWRAYQVITGHSVDQPPIECDFATKPPVPTIALWSPRDGVVAPRAACGWPGERDRAVSLRCTHLDFASAPPVITEVLRQLDFGD</sequence>
<dbReference type="Proteomes" id="UP000031057">
    <property type="component" value="Unassembled WGS sequence"/>
</dbReference>
<name>A0A0B1ZW90_9SPHN</name>
<feature type="domain" description="AB hydrolase-1" evidence="1">
    <location>
        <begin position="74"/>
        <end position="216"/>
    </location>
</feature>
<gene>
    <name evidence="2" type="ORF">LK12_04075</name>
</gene>
<reference evidence="2 3" key="1">
    <citation type="submission" date="2014-10" db="EMBL/GenBank/DDBJ databases">
        <title>Genome sequence of Novosphingobium malaysiense MUSC 273(T).</title>
        <authorList>
            <person name="Lee L.-H."/>
        </authorList>
    </citation>
    <scope>NUCLEOTIDE SEQUENCE [LARGE SCALE GENOMIC DNA]</scope>
    <source>
        <strain evidence="2 3">MUSC 273</strain>
    </source>
</reference>
<proteinExistence type="predicted"/>
<dbReference type="InterPro" id="IPR029058">
    <property type="entry name" value="AB_hydrolase_fold"/>
</dbReference>
<comment type="caution">
    <text evidence="2">The sequence shown here is derived from an EMBL/GenBank/DDBJ whole genome shotgun (WGS) entry which is preliminary data.</text>
</comment>
<evidence type="ECO:0000313" key="3">
    <source>
        <dbReference type="Proteomes" id="UP000031057"/>
    </source>
</evidence>
<dbReference type="AlphaFoldDB" id="A0A0B1ZW90"/>
<protein>
    <recommendedName>
        <fullName evidence="1">AB hydrolase-1 domain-containing protein</fullName>
    </recommendedName>
</protein>
<dbReference type="EMBL" id="JTDI01000001">
    <property type="protein sequence ID" value="KHK93453.1"/>
    <property type="molecule type" value="Genomic_DNA"/>
</dbReference>
<accession>A0A0B1ZW90</accession>
<dbReference type="InterPro" id="IPR000073">
    <property type="entry name" value="AB_hydrolase_1"/>
</dbReference>
<dbReference type="RefSeq" id="WP_039279529.1">
    <property type="nucleotide sequence ID" value="NZ_JTDI01000001.1"/>
</dbReference>
<dbReference type="Gene3D" id="3.40.50.1820">
    <property type="entry name" value="alpha/beta hydrolase"/>
    <property type="match status" value="1"/>
</dbReference>
<dbReference type="Pfam" id="PF12697">
    <property type="entry name" value="Abhydrolase_6"/>
    <property type="match status" value="1"/>
</dbReference>
<evidence type="ECO:0000259" key="1">
    <source>
        <dbReference type="Pfam" id="PF12697"/>
    </source>
</evidence>
<dbReference type="SUPFAM" id="SSF53474">
    <property type="entry name" value="alpha/beta-Hydrolases"/>
    <property type="match status" value="1"/>
</dbReference>